<gene>
    <name evidence="1" type="ORF">ASPCADRAFT_6350</name>
</gene>
<protein>
    <submittedName>
        <fullName evidence="1">Uncharacterized protein</fullName>
    </submittedName>
</protein>
<dbReference type="EMBL" id="KV907501">
    <property type="protein sequence ID" value="OOF94666.1"/>
    <property type="molecule type" value="Genomic_DNA"/>
</dbReference>
<accession>A0A1R3RJL2</accession>
<keyword evidence="2" id="KW-1185">Reference proteome</keyword>
<evidence type="ECO:0000313" key="2">
    <source>
        <dbReference type="Proteomes" id="UP000188318"/>
    </source>
</evidence>
<proteinExistence type="predicted"/>
<organism evidence="1 2">
    <name type="scientific">Aspergillus carbonarius (strain ITEM 5010)</name>
    <dbReference type="NCBI Taxonomy" id="602072"/>
    <lineage>
        <taxon>Eukaryota</taxon>
        <taxon>Fungi</taxon>
        <taxon>Dikarya</taxon>
        <taxon>Ascomycota</taxon>
        <taxon>Pezizomycotina</taxon>
        <taxon>Eurotiomycetes</taxon>
        <taxon>Eurotiomycetidae</taxon>
        <taxon>Eurotiales</taxon>
        <taxon>Aspergillaceae</taxon>
        <taxon>Aspergillus</taxon>
        <taxon>Aspergillus subgen. Circumdati</taxon>
    </lineage>
</organism>
<dbReference type="VEuPathDB" id="FungiDB:ASPCADRAFT_6350"/>
<evidence type="ECO:0000313" key="1">
    <source>
        <dbReference type="EMBL" id="OOF94666.1"/>
    </source>
</evidence>
<dbReference type="AlphaFoldDB" id="A0A1R3RJL2"/>
<sequence>MSKVQVDKVRGPLLAGDAGSAADSGANELLARNGDLANGEPMHIIQFAQGKEILHEV</sequence>
<reference evidence="2" key="1">
    <citation type="journal article" date="2017" name="Genome Biol.">
        <title>Comparative genomics reveals high biological diversity and specific adaptations in the industrially and medically important fungal genus Aspergillus.</title>
        <authorList>
            <person name="de Vries R.P."/>
            <person name="Riley R."/>
            <person name="Wiebenga A."/>
            <person name="Aguilar-Osorio G."/>
            <person name="Amillis S."/>
            <person name="Uchima C.A."/>
            <person name="Anderluh G."/>
            <person name="Asadollahi M."/>
            <person name="Askin M."/>
            <person name="Barry K."/>
            <person name="Battaglia E."/>
            <person name="Bayram O."/>
            <person name="Benocci T."/>
            <person name="Braus-Stromeyer S.A."/>
            <person name="Caldana C."/>
            <person name="Canovas D."/>
            <person name="Cerqueira G.C."/>
            <person name="Chen F."/>
            <person name="Chen W."/>
            <person name="Choi C."/>
            <person name="Clum A."/>
            <person name="Dos Santos R.A."/>
            <person name="Damasio A.R."/>
            <person name="Diallinas G."/>
            <person name="Emri T."/>
            <person name="Fekete E."/>
            <person name="Flipphi M."/>
            <person name="Freyberg S."/>
            <person name="Gallo A."/>
            <person name="Gournas C."/>
            <person name="Habgood R."/>
            <person name="Hainaut M."/>
            <person name="Harispe M.L."/>
            <person name="Henrissat B."/>
            <person name="Hilden K.S."/>
            <person name="Hope R."/>
            <person name="Hossain A."/>
            <person name="Karabika E."/>
            <person name="Karaffa L."/>
            <person name="Karanyi Z."/>
            <person name="Krasevec N."/>
            <person name="Kuo A."/>
            <person name="Kusch H."/>
            <person name="LaButti K."/>
            <person name="Lagendijk E.L."/>
            <person name="Lapidus A."/>
            <person name="Levasseur A."/>
            <person name="Lindquist E."/>
            <person name="Lipzen A."/>
            <person name="Logrieco A.F."/>
            <person name="MacCabe A."/>
            <person name="Maekelae M.R."/>
            <person name="Malavazi I."/>
            <person name="Melin P."/>
            <person name="Meyer V."/>
            <person name="Mielnichuk N."/>
            <person name="Miskei M."/>
            <person name="Molnar A.P."/>
            <person name="Mule G."/>
            <person name="Ngan C.Y."/>
            <person name="Orejas M."/>
            <person name="Orosz E."/>
            <person name="Ouedraogo J.P."/>
            <person name="Overkamp K.M."/>
            <person name="Park H.-S."/>
            <person name="Perrone G."/>
            <person name="Piumi F."/>
            <person name="Punt P.J."/>
            <person name="Ram A.F."/>
            <person name="Ramon A."/>
            <person name="Rauscher S."/>
            <person name="Record E."/>
            <person name="Riano-Pachon D.M."/>
            <person name="Robert V."/>
            <person name="Roehrig J."/>
            <person name="Ruller R."/>
            <person name="Salamov A."/>
            <person name="Salih N.S."/>
            <person name="Samson R.A."/>
            <person name="Sandor E."/>
            <person name="Sanguinetti M."/>
            <person name="Schuetze T."/>
            <person name="Sepcic K."/>
            <person name="Shelest E."/>
            <person name="Sherlock G."/>
            <person name="Sophianopoulou V."/>
            <person name="Squina F.M."/>
            <person name="Sun H."/>
            <person name="Susca A."/>
            <person name="Todd R.B."/>
            <person name="Tsang A."/>
            <person name="Unkles S.E."/>
            <person name="van de Wiele N."/>
            <person name="van Rossen-Uffink D."/>
            <person name="Oliveira J.V."/>
            <person name="Vesth T.C."/>
            <person name="Visser J."/>
            <person name="Yu J.-H."/>
            <person name="Zhou M."/>
            <person name="Andersen M.R."/>
            <person name="Archer D.B."/>
            <person name="Baker S.E."/>
            <person name="Benoit I."/>
            <person name="Brakhage A.A."/>
            <person name="Braus G.H."/>
            <person name="Fischer R."/>
            <person name="Frisvad J.C."/>
            <person name="Goldman G.H."/>
            <person name="Houbraken J."/>
            <person name="Oakley B."/>
            <person name="Pocsi I."/>
            <person name="Scazzocchio C."/>
            <person name="Seiboth B."/>
            <person name="vanKuyk P.A."/>
            <person name="Wortman J."/>
            <person name="Dyer P.S."/>
            <person name="Grigoriev I.V."/>
        </authorList>
    </citation>
    <scope>NUCLEOTIDE SEQUENCE [LARGE SCALE GENOMIC DNA]</scope>
    <source>
        <strain evidence="2">ITEM 5010</strain>
    </source>
</reference>
<dbReference type="Proteomes" id="UP000188318">
    <property type="component" value="Unassembled WGS sequence"/>
</dbReference>
<name>A0A1R3RJL2_ASPC5</name>